<dbReference type="SUPFAM" id="SSF64268">
    <property type="entry name" value="PX domain"/>
    <property type="match status" value="1"/>
</dbReference>
<dbReference type="Proteomes" id="UP001458880">
    <property type="component" value="Unassembled WGS sequence"/>
</dbReference>
<comment type="caution">
    <text evidence="2">The sequence shown here is derived from an EMBL/GenBank/DDBJ whole genome shotgun (WGS) entry which is preliminary data.</text>
</comment>
<dbReference type="AlphaFoldDB" id="A0AAW1IBA3"/>
<dbReference type="InterPro" id="IPR036871">
    <property type="entry name" value="PX_dom_sf"/>
</dbReference>
<dbReference type="EMBL" id="JASPKY010000708">
    <property type="protein sequence ID" value="KAK9686414.1"/>
    <property type="molecule type" value="Genomic_DNA"/>
</dbReference>
<dbReference type="Pfam" id="PF00787">
    <property type="entry name" value="PX"/>
    <property type="match status" value="1"/>
</dbReference>
<dbReference type="Gene3D" id="3.30.1520.10">
    <property type="entry name" value="Phox-like domain"/>
    <property type="match status" value="1"/>
</dbReference>
<feature type="domain" description="PX" evidence="1">
    <location>
        <begin position="3"/>
        <end position="139"/>
    </location>
</feature>
<dbReference type="PROSITE" id="PS50195">
    <property type="entry name" value="PX"/>
    <property type="match status" value="1"/>
</dbReference>
<sequence>MLAIYFSMCKFFSELGSGSDAHHVYQIFLRAGCDEWNIYRRYAQFYALHSDLKKLDPKLDPVVATFDFPPKKSLGKRDAALVEDRRKRLQTYLRRVLTHWPELSQCNSKFLLEQQKKAPTDIFKTEQHLGFFKDKENDKSIIFPTKRSPGNDNHYTGL</sequence>
<dbReference type="SMART" id="SM00312">
    <property type="entry name" value="PX"/>
    <property type="match status" value="1"/>
</dbReference>
<dbReference type="PANTHER" id="PTHR47194:SF3">
    <property type="entry name" value="SORTING NEXIN 29"/>
    <property type="match status" value="1"/>
</dbReference>
<dbReference type="InterPro" id="IPR001683">
    <property type="entry name" value="PX_dom"/>
</dbReference>
<accession>A0AAW1IBA3</accession>
<gene>
    <name evidence="2" type="ORF">QE152_g37207</name>
</gene>
<reference evidence="2 3" key="1">
    <citation type="journal article" date="2024" name="BMC Genomics">
        <title>De novo assembly and annotation of Popillia japonica's genome with initial clues to its potential as an invasive pest.</title>
        <authorList>
            <person name="Cucini C."/>
            <person name="Boschi S."/>
            <person name="Funari R."/>
            <person name="Cardaioli E."/>
            <person name="Iannotti N."/>
            <person name="Marturano G."/>
            <person name="Paoli F."/>
            <person name="Bruttini M."/>
            <person name="Carapelli A."/>
            <person name="Frati F."/>
            <person name="Nardi F."/>
        </authorList>
    </citation>
    <scope>NUCLEOTIDE SEQUENCE [LARGE SCALE GENOMIC DNA]</scope>
    <source>
        <strain evidence="2">DMR45628</strain>
    </source>
</reference>
<dbReference type="GO" id="GO:0035091">
    <property type="term" value="F:phosphatidylinositol binding"/>
    <property type="evidence" value="ECO:0007669"/>
    <property type="project" value="InterPro"/>
</dbReference>
<organism evidence="2 3">
    <name type="scientific">Popillia japonica</name>
    <name type="common">Japanese beetle</name>
    <dbReference type="NCBI Taxonomy" id="7064"/>
    <lineage>
        <taxon>Eukaryota</taxon>
        <taxon>Metazoa</taxon>
        <taxon>Ecdysozoa</taxon>
        <taxon>Arthropoda</taxon>
        <taxon>Hexapoda</taxon>
        <taxon>Insecta</taxon>
        <taxon>Pterygota</taxon>
        <taxon>Neoptera</taxon>
        <taxon>Endopterygota</taxon>
        <taxon>Coleoptera</taxon>
        <taxon>Polyphaga</taxon>
        <taxon>Scarabaeiformia</taxon>
        <taxon>Scarabaeidae</taxon>
        <taxon>Rutelinae</taxon>
        <taxon>Popillia</taxon>
    </lineage>
</organism>
<evidence type="ECO:0000259" key="1">
    <source>
        <dbReference type="PROSITE" id="PS50195"/>
    </source>
</evidence>
<protein>
    <submittedName>
        <fullName evidence="2">PX domain</fullName>
    </submittedName>
</protein>
<name>A0AAW1IBA3_POPJA</name>
<proteinExistence type="predicted"/>
<evidence type="ECO:0000313" key="3">
    <source>
        <dbReference type="Proteomes" id="UP001458880"/>
    </source>
</evidence>
<dbReference type="PANTHER" id="PTHR47194">
    <property type="entry name" value="SORTING NEXIN-29-RELATED"/>
    <property type="match status" value="1"/>
</dbReference>
<keyword evidence="3" id="KW-1185">Reference proteome</keyword>
<evidence type="ECO:0000313" key="2">
    <source>
        <dbReference type="EMBL" id="KAK9686414.1"/>
    </source>
</evidence>